<gene>
    <name evidence="1" type="ORF">RRG08_000026</name>
</gene>
<name>A0AAE0Y6A9_9GAST</name>
<organism evidence="1 2">
    <name type="scientific">Elysia crispata</name>
    <name type="common">lettuce slug</name>
    <dbReference type="NCBI Taxonomy" id="231223"/>
    <lineage>
        <taxon>Eukaryota</taxon>
        <taxon>Metazoa</taxon>
        <taxon>Spiralia</taxon>
        <taxon>Lophotrochozoa</taxon>
        <taxon>Mollusca</taxon>
        <taxon>Gastropoda</taxon>
        <taxon>Heterobranchia</taxon>
        <taxon>Euthyneura</taxon>
        <taxon>Panpulmonata</taxon>
        <taxon>Sacoglossa</taxon>
        <taxon>Placobranchoidea</taxon>
        <taxon>Plakobranchidae</taxon>
        <taxon>Elysia</taxon>
    </lineage>
</organism>
<sequence length="74" mass="7732">MGPLILSGPLFAKISLVGSLPPDNDCRMHSNPGCPRSYAASSNACVKIVMFVLLLGGHSDHGPTSKLAEPVTKE</sequence>
<accession>A0AAE0Y6A9</accession>
<dbReference type="EMBL" id="JAWDGP010006861">
    <property type="protein sequence ID" value="KAK3734112.1"/>
    <property type="molecule type" value="Genomic_DNA"/>
</dbReference>
<dbReference type="Proteomes" id="UP001283361">
    <property type="component" value="Unassembled WGS sequence"/>
</dbReference>
<dbReference type="AlphaFoldDB" id="A0AAE0Y6A9"/>
<protein>
    <submittedName>
        <fullName evidence="1">Uncharacterized protein</fullName>
    </submittedName>
</protein>
<keyword evidence="2" id="KW-1185">Reference proteome</keyword>
<reference evidence="1" key="1">
    <citation type="journal article" date="2023" name="G3 (Bethesda)">
        <title>A reference genome for the long-term kleptoplast-retaining sea slug Elysia crispata morphotype clarki.</title>
        <authorList>
            <person name="Eastman K.E."/>
            <person name="Pendleton A.L."/>
            <person name="Shaikh M.A."/>
            <person name="Suttiyut T."/>
            <person name="Ogas R."/>
            <person name="Tomko P."/>
            <person name="Gavelis G."/>
            <person name="Widhalm J.R."/>
            <person name="Wisecaver J.H."/>
        </authorList>
    </citation>
    <scope>NUCLEOTIDE SEQUENCE</scope>
    <source>
        <strain evidence="1">ECLA1</strain>
    </source>
</reference>
<evidence type="ECO:0000313" key="2">
    <source>
        <dbReference type="Proteomes" id="UP001283361"/>
    </source>
</evidence>
<evidence type="ECO:0000313" key="1">
    <source>
        <dbReference type="EMBL" id="KAK3734112.1"/>
    </source>
</evidence>
<proteinExistence type="predicted"/>
<comment type="caution">
    <text evidence="1">The sequence shown here is derived from an EMBL/GenBank/DDBJ whole genome shotgun (WGS) entry which is preliminary data.</text>
</comment>